<dbReference type="SUPFAM" id="SSF55785">
    <property type="entry name" value="PYP-like sensor domain (PAS domain)"/>
    <property type="match status" value="1"/>
</dbReference>
<keyword evidence="3" id="KW-1185">Reference proteome</keyword>
<dbReference type="InterPro" id="IPR011006">
    <property type="entry name" value="CheY-like_superfamily"/>
</dbReference>
<proteinExistence type="predicted"/>
<dbReference type="PROSITE" id="PS50921">
    <property type="entry name" value="ANTAR"/>
    <property type="match status" value="1"/>
</dbReference>
<evidence type="ECO:0000313" key="3">
    <source>
        <dbReference type="Proteomes" id="UP000008916"/>
    </source>
</evidence>
<reference evidence="2 3" key="1">
    <citation type="journal article" date="2011" name="Stand. Genomic Sci.">
        <title>Complete genome sequence of Mycobacterium sp. strain (Spyr1) and reclassification to Mycobacterium gilvum Spyr1.</title>
        <authorList>
            <person name="Kallimanis A."/>
            <person name="Karabika E."/>
            <person name="Mavromatis K."/>
            <person name="Lapidus A."/>
            <person name="Labutti K.M."/>
            <person name="Liolios K."/>
            <person name="Ivanova N."/>
            <person name="Goodwin L."/>
            <person name="Woyke T."/>
            <person name="Velentzas A.D."/>
            <person name="Perisynakis A."/>
            <person name="Ouzounis C.C."/>
            <person name="Kyrpides N.C."/>
            <person name="Koukkou A.I."/>
            <person name="Drainas C."/>
        </authorList>
    </citation>
    <scope>NUCLEOTIDE SEQUENCE [LARGE SCALE GENOMIC DNA]</scope>
    <source>
        <strain evidence="3">DSM 45189 / LMG 24558 / Spyr1</strain>
    </source>
</reference>
<dbReference type="InterPro" id="IPR035965">
    <property type="entry name" value="PAS-like_dom_sf"/>
</dbReference>
<dbReference type="EMBL" id="CP002385">
    <property type="protein sequence ID" value="ADU01626.1"/>
    <property type="molecule type" value="Genomic_DNA"/>
</dbReference>
<dbReference type="Proteomes" id="UP000008916">
    <property type="component" value="Chromosome"/>
</dbReference>
<dbReference type="SMART" id="SM01012">
    <property type="entry name" value="ANTAR"/>
    <property type="match status" value="1"/>
</dbReference>
<feature type="domain" description="ANTAR" evidence="1">
    <location>
        <begin position="129"/>
        <end position="190"/>
    </location>
</feature>
<dbReference type="KEGG" id="msp:Mspyr1_50980"/>
<dbReference type="InterPro" id="IPR013655">
    <property type="entry name" value="PAS_fold_3"/>
</dbReference>
<dbReference type="Gene3D" id="1.10.10.10">
    <property type="entry name" value="Winged helix-like DNA-binding domain superfamily/Winged helix DNA-binding domain"/>
    <property type="match status" value="1"/>
</dbReference>
<evidence type="ECO:0000313" key="2">
    <source>
        <dbReference type="EMBL" id="ADU01626.1"/>
    </source>
</evidence>
<evidence type="ECO:0000259" key="1">
    <source>
        <dbReference type="PROSITE" id="PS50921"/>
    </source>
</evidence>
<accession>E6TMM0</accession>
<dbReference type="SUPFAM" id="SSF52172">
    <property type="entry name" value="CheY-like"/>
    <property type="match status" value="1"/>
</dbReference>
<dbReference type="RefSeq" id="WP_013473103.1">
    <property type="nucleotide sequence ID" value="NC_014814.1"/>
</dbReference>
<sequence>MSTGDSPERTVTGNAPARVGWFRYYFADDRWEWSDEVAMLHGYEPGTITPTTEIVLSHRHPDDREEVADMLGQIQHTDDADRAYPTRHRIIDTRGRTHEIVIIGDRLLDDTGRTIGARGFCVDMTPSDTQTKAAISSALAEITENRAAIEQVKGMLMLIYRVDDDTAFELLRWRSQEANVKLRLLAEQLIRDYNELVYDEILPNRATFDHLLLTAHQRMSRSGDTVEQ</sequence>
<dbReference type="GO" id="GO:0003723">
    <property type="term" value="F:RNA binding"/>
    <property type="evidence" value="ECO:0007669"/>
    <property type="project" value="InterPro"/>
</dbReference>
<dbReference type="InterPro" id="IPR005561">
    <property type="entry name" value="ANTAR"/>
</dbReference>
<dbReference type="Pfam" id="PF08447">
    <property type="entry name" value="PAS_3"/>
    <property type="match status" value="1"/>
</dbReference>
<dbReference type="AlphaFoldDB" id="E6TMM0"/>
<dbReference type="InterPro" id="IPR036388">
    <property type="entry name" value="WH-like_DNA-bd_sf"/>
</dbReference>
<dbReference type="Pfam" id="PF03861">
    <property type="entry name" value="ANTAR"/>
    <property type="match status" value="1"/>
</dbReference>
<organism evidence="2 3">
    <name type="scientific">Mycolicibacterium gilvum (strain DSM 45189 / LMG 24558 / Spyr1)</name>
    <name type="common">Mycobacterium gilvum</name>
    <dbReference type="NCBI Taxonomy" id="278137"/>
    <lineage>
        <taxon>Bacteria</taxon>
        <taxon>Bacillati</taxon>
        <taxon>Actinomycetota</taxon>
        <taxon>Actinomycetes</taxon>
        <taxon>Mycobacteriales</taxon>
        <taxon>Mycobacteriaceae</taxon>
        <taxon>Mycolicibacterium</taxon>
    </lineage>
</organism>
<dbReference type="Gene3D" id="3.30.450.20">
    <property type="entry name" value="PAS domain"/>
    <property type="match status" value="1"/>
</dbReference>
<dbReference type="HOGENOM" id="CLU_079046_2_1_11"/>
<gene>
    <name evidence="2" type="ordered locus">Mspyr1_50980</name>
</gene>
<protein>
    <submittedName>
        <fullName evidence="2">RNA-binding protein with PAS domain</fullName>
    </submittedName>
</protein>
<name>E6TMM0_MYCSR</name>